<dbReference type="EMBL" id="BLXT01007982">
    <property type="protein sequence ID" value="GFO44678.1"/>
    <property type="molecule type" value="Genomic_DNA"/>
</dbReference>
<dbReference type="InterPro" id="IPR003598">
    <property type="entry name" value="Ig_sub2"/>
</dbReference>
<accession>A0AAV4DKT1</accession>
<organism evidence="3 4">
    <name type="scientific">Plakobranchus ocellatus</name>
    <dbReference type="NCBI Taxonomy" id="259542"/>
    <lineage>
        <taxon>Eukaryota</taxon>
        <taxon>Metazoa</taxon>
        <taxon>Spiralia</taxon>
        <taxon>Lophotrochozoa</taxon>
        <taxon>Mollusca</taxon>
        <taxon>Gastropoda</taxon>
        <taxon>Heterobranchia</taxon>
        <taxon>Euthyneura</taxon>
        <taxon>Panpulmonata</taxon>
        <taxon>Sacoglossa</taxon>
        <taxon>Placobranchoidea</taxon>
        <taxon>Plakobranchidae</taxon>
        <taxon>Plakobranchus</taxon>
    </lineage>
</organism>
<dbReference type="InterPro" id="IPR037448">
    <property type="entry name" value="Zig-8"/>
</dbReference>
<dbReference type="GO" id="GO:0032589">
    <property type="term" value="C:neuron projection membrane"/>
    <property type="evidence" value="ECO:0007669"/>
    <property type="project" value="TreeGrafter"/>
</dbReference>
<dbReference type="Gene3D" id="2.60.40.10">
    <property type="entry name" value="Immunoglobulins"/>
    <property type="match status" value="2"/>
</dbReference>
<evidence type="ECO:0000259" key="2">
    <source>
        <dbReference type="PROSITE" id="PS50835"/>
    </source>
</evidence>
<dbReference type="InterPro" id="IPR003599">
    <property type="entry name" value="Ig_sub"/>
</dbReference>
<feature type="compositionally biased region" description="Basic and acidic residues" evidence="1">
    <location>
        <begin position="1"/>
        <end position="40"/>
    </location>
</feature>
<name>A0AAV4DKT1_9GAST</name>
<feature type="compositionally biased region" description="Polar residues" evidence="1">
    <location>
        <begin position="41"/>
        <end position="65"/>
    </location>
</feature>
<dbReference type="PROSITE" id="PS50835">
    <property type="entry name" value="IG_LIKE"/>
    <property type="match status" value="2"/>
</dbReference>
<proteinExistence type="predicted"/>
<evidence type="ECO:0000313" key="4">
    <source>
        <dbReference type="Proteomes" id="UP000735302"/>
    </source>
</evidence>
<dbReference type="SMART" id="SM00408">
    <property type="entry name" value="IGc2"/>
    <property type="match status" value="2"/>
</dbReference>
<feature type="domain" description="Ig-like" evidence="2">
    <location>
        <begin position="272"/>
        <end position="366"/>
    </location>
</feature>
<feature type="region of interest" description="Disordered" evidence="1">
    <location>
        <begin position="1"/>
        <end position="65"/>
    </location>
</feature>
<dbReference type="SMART" id="SM00409">
    <property type="entry name" value="IG"/>
    <property type="match status" value="2"/>
</dbReference>
<comment type="caution">
    <text evidence="3">The sequence shown here is derived from an EMBL/GenBank/DDBJ whole genome shotgun (WGS) entry which is preliminary data.</text>
</comment>
<sequence>MQDRHSMKDRLSQGARREIATVRRRKMEGGEKDRQEERQKTPGSGLQPEESNYARSPAASQADQVRTISGHPEQLNVNRFSGQLVQQIVLNILDHLGCFYHFGWLWRKEKRVRKGDGEEGILMYSKFRVSIARLNQALISVARRLRPALDSLGPEELKELPFFLPRPNIVQCYTGDTAVLVCGIENLGTRTVIWRRASDPNPLTIGDSVYVSNSRYSTSARPTDKEWLLVITDVRPEDAGVYECQISSKQKLINHIILRVNYKLDPVVPKNPGISVTGTKYVEKGDPIHLVCNSTGRVTSPDNLDWFKDGVKILPSGLRQVKIDKFHVPHTLTLVSVLDIRHSQMDDAGTYVCRSSDLSITSTKVHVLNGTSATDEAQEPEVDTIIEDGTQEQQQRPKNGGRIYYSIVRYDIGFTGCKIANPSIRHKQFNPI</sequence>
<gene>
    <name evidence="3" type="ORF">PoB_007118300</name>
</gene>
<dbReference type="PANTHER" id="PTHR23279:SF36">
    <property type="entry name" value="DEFECTIVE PROBOSCIS EXTENSION RESPONSE 9, ISOFORM A"/>
    <property type="match status" value="1"/>
</dbReference>
<evidence type="ECO:0000313" key="3">
    <source>
        <dbReference type="EMBL" id="GFO44678.1"/>
    </source>
</evidence>
<protein>
    <submittedName>
        <fullName evidence="3">Roundabout-like protein 1</fullName>
    </submittedName>
</protein>
<dbReference type="SUPFAM" id="SSF48726">
    <property type="entry name" value="Immunoglobulin"/>
    <property type="match status" value="2"/>
</dbReference>
<dbReference type="CDD" id="cd00096">
    <property type="entry name" value="Ig"/>
    <property type="match status" value="1"/>
</dbReference>
<dbReference type="InterPro" id="IPR036179">
    <property type="entry name" value="Ig-like_dom_sf"/>
</dbReference>
<reference evidence="3 4" key="1">
    <citation type="journal article" date="2021" name="Elife">
        <title>Chloroplast acquisition without the gene transfer in kleptoplastic sea slugs, Plakobranchus ocellatus.</title>
        <authorList>
            <person name="Maeda T."/>
            <person name="Takahashi S."/>
            <person name="Yoshida T."/>
            <person name="Shimamura S."/>
            <person name="Takaki Y."/>
            <person name="Nagai Y."/>
            <person name="Toyoda A."/>
            <person name="Suzuki Y."/>
            <person name="Arimoto A."/>
            <person name="Ishii H."/>
            <person name="Satoh N."/>
            <person name="Nishiyama T."/>
            <person name="Hasebe M."/>
            <person name="Maruyama T."/>
            <person name="Minagawa J."/>
            <person name="Obokata J."/>
            <person name="Shigenobu S."/>
        </authorList>
    </citation>
    <scope>NUCLEOTIDE SEQUENCE [LARGE SCALE GENOMIC DNA]</scope>
</reference>
<dbReference type="InterPro" id="IPR013783">
    <property type="entry name" value="Ig-like_fold"/>
</dbReference>
<dbReference type="AlphaFoldDB" id="A0AAV4DKT1"/>
<dbReference type="InterPro" id="IPR007110">
    <property type="entry name" value="Ig-like_dom"/>
</dbReference>
<feature type="domain" description="Ig-like" evidence="2">
    <location>
        <begin position="161"/>
        <end position="254"/>
    </location>
</feature>
<dbReference type="Proteomes" id="UP000735302">
    <property type="component" value="Unassembled WGS sequence"/>
</dbReference>
<keyword evidence="4" id="KW-1185">Reference proteome</keyword>
<dbReference type="PANTHER" id="PTHR23279">
    <property type="entry name" value="DEFECTIVE PROBOSCIS EXTENSION RESPONSE DPR -RELATED"/>
    <property type="match status" value="1"/>
</dbReference>
<dbReference type="GO" id="GO:0050808">
    <property type="term" value="P:synapse organization"/>
    <property type="evidence" value="ECO:0007669"/>
    <property type="project" value="TreeGrafter"/>
</dbReference>
<evidence type="ECO:0000256" key="1">
    <source>
        <dbReference type="SAM" id="MobiDB-lite"/>
    </source>
</evidence>
<dbReference type="Pfam" id="PF13927">
    <property type="entry name" value="Ig_3"/>
    <property type="match status" value="1"/>
</dbReference>